<feature type="signal peptide" evidence="1">
    <location>
        <begin position="1"/>
        <end position="24"/>
    </location>
</feature>
<dbReference type="Proteomes" id="UP000201613">
    <property type="component" value="Unassembled WGS sequence"/>
</dbReference>
<accession>A0A238LI05</accession>
<protein>
    <recommendedName>
        <fullName evidence="4">PEP-CTERM protein-sorting domain-containing protein</fullName>
    </recommendedName>
</protein>
<keyword evidence="1" id="KW-0732">Signal</keyword>
<name>A0A238LI05_9RHOB</name>
<feature type="chain" id="PRO_5013189756" description="PEP-CTERM protein-sorting domain-containing protein" evidence="1">
    <location>
        <begin position="25"/>
        <end position="206"/>
    </location>
</feature>
<proteinExistence type="predicted"/>
<dbReference type="EMBL" id="FXZK01000008">
    <property type="protein sequence ID" value="SMY09281.1"/>
    <property type="molecule type" value="Genomic_DNA"/>
</dbReference>
<evidence type="ECO:0000256" key="1">
    <source>
        <dbReference type="SAM" id="SignalP"/>
    </source>
</evidence>
<gene>
    <name evidence="2" type="ORF">LOM8899_03446</name>
</gene>
<dbReference type="RefSeq" id="WP_093993471.1">
    <property type="nucleotide sequence ID" value="NZ_FXZK01000008.1"/>
</dbReference>
<organism evidence="2 3">
    <name type="scientific">Flavimaricola marinus</name>
    <dbReference type="NCBI Taxonomy" id="1819565"/>
    <lineage>
        <taxon>Bacteria</taxon>
        <taxon>Pseudomonadati</taxon>
        <taxon>Pseudomonadota</taxon>
        <taxon>Alphaproteobacteria</taxon>
        <taxon>Rhodobacterales</taxon>
        <taxon>Paracoccaceae</taxon>
        <taxon>Flavimaricola</taxon>
    </lineage>
</organism>
<dbReference type="AlphaFoldDB" id="A0A238LI05"/>
<keyword evidence="3" id="KW-1185">Reference proteome</keyword>
<reference evidence="3" key="1">
    <citation type="submission" date="2017-05" db="EMBL/GenBank/DDBJ databases">
        <authorList>
            <person name="Rodrigo-Torres L."/>
            <person name="Arahal R. D."/>
            <person name="Lucena T."/>
        </authorList>
    </citation>
    <scope>NUCLEOTIDE SEQUENCE [LARGE SCALE GENOMIC DNA]</scope>
    <source>
        <strain evidence="3">CECT 8899</strain>
    </source>
</reference>
<sequence length="206" mass="21476">MRKFAYGLAAGLFAATLSATTVQAATIYEETHDYGLGQYDPSGSDVLVSDGVVVSDTSLDRFSDSFDFTAVDYDSIDSISLTLTFSDAGPAGLGFLEAWTARIQGSDPGSSSDDFFALLFDPLSPQSITISLSTDVLGVDAFAHTLDTGVFEFWFSEFSTNADAFTLDSATLSISGTLAAVPLPATGALMLLALGGIAATRRKTAA</sequence>
<evidence type="ECO:0000313" key="2">
    <source>
        <dbReference type="EMBL" id="SMY09281.1"/>
    </source>
</evidence>
<evidence type="ECO:0000313" key="3">
    <source>
        <dbReference type="Proteomes" id="UP000201613"/>
    </source>
</evidence>
<evidence type="ECO:0008006" key="4">
    <source>
        <dbReference type="Google" id="ProtNLM"/>
    </source>
</evidence>